<dbReference type="Proteomes" id="UP000077786">
    <property type="component" value="Unassembled WGS sequence"/>
</dbReference>
<name>A0A1B6VL26_9PROT</name>
<gene>
    <name evidence="1" type="ORF">A0123_01560</name>
</gene>
<sequence>MNNYNILCEMCEMGKMTYFNKKIHSIVNIITIFLKEKLFIDMLICIKNMNITYNVLESEFEIKLNKDKELNPFTPKFNIEKLDKEYNSLDSISDRDKSLYYFTIWINSNVKKLIYANKGKKINNLSPDSYIIQVSEFFAKSMEMSLSSSNKNIVVSRNVNMNFESGVTVNCQEAIENITDAICVAIRSSVSKSLKKKPPECGSDFIAKDEEIKESINSAIVYRTIYEFWQKVLYGRYNISKEKDAWIIYRNEILSLRECVSQERRISREEGHIVESINSIADNDHGCGVISKLIFPKIGNKGEKEILFEDVDDIYFRYINVERNRIIYACNTWIMGIMKFPFENNNINLSESFSVWLFFRRLTWSNNIDSLGNLISLGGVRINKEILVNAVSFYTGFSEEKSSKIIEVLTYKGEMDRDLWSHPVISIGDDYFLYSISLIFGNFDRVLNQISKINIHNDKYGKIKGDGFEALIRSFVYNSIVTLKGGLSGWSVEKNSLRFSDKREFDLLIYNSNWLIVGEVKCSADPADPYEIADREKLIGDASLQVIEEVKWIKDNWSEFKNKSTLNLPEKISELNITPIIVVDGTYGIGFPVNNVPVVDGRDVIQYLHEKYFVYARENDGKPLGKVRLYNNFRQQMNNFLLFLSNSPLVGMFILNSRKRKNIYRCDEYIDGSIEYIDFYLKRVDKKYTVILSSVIYKLKSMIHMVFPN</sequence>
<organism evidence="1 2">
    <name type="scientific">Gluconobacter cerinus</name>
    <dbReference type="NCBI Taxonomy" id="38307"/>
    <lineage>
        <taxon>Bacteria</taxon>
        <taxon>Pseudomonadati</taxon>
        <taxon>Pseudomonadota</taxon>
        <taxon>Alphaproteobacteria</taxon>
        <taxon>Acetobacterales</taxon>
        <taxon>Acetobacteraceae</taxon>
        <taxon>Gluconobacter</taxon>
    </lineage>
</organism>
<evidence type="ECO:0000313" key="1">
    <source>
        <dbReference type="EMBL" id="OAJ67921.1"/>
    </source>
</evidence>
<proteinExistence type="predicted"/>
<comment type="caution">
    <text evidence="1">The sequence shown here is derived from an EMBL/GenBank/DDBJ whole genome shotgun (WGS) entry which is preliminary data.</text>
</comment>
<dbReference type="PATRIC" id="fig|38307.3.peg.1602"/>
<accession>A0A1B6VL26</accession>
<dbReference type="EMBL" id="LUTU01000006">
    <property type="protein sequence ID" value="OAJ67921.1"/>
    <property type="molecule type" value="Genomic_DNA"/>
</dbReference>
<reference evidence="1 2" key="1">
    <citation type="submission" date="2016-03" db="EMBL/GenBank/DDBJ databases">
        <title>Draft genome sequence of Gluconobacter cerinus strain CECT 9110.</title>
        <authorList>
            <person name="Sainz F."/>
            <person name="Mas A."/>
            <person name="Torija M.J."/>
        </authorList>
    </citation>
    <scope>NUCLEOTIDE SEQUENCE [LARGE SCALE GENOMIC DNA]</scope>
    <source>
        <strain evidence="1 2">CECT 9110</strain>
    </source>
</reference>
<evidence type="ECO:0000313" key="2">
    <source>
        <dbReference type="Proteomes" id="UP000077786"/>
    </source>
</evidence>
<dbReference type="AlphaFoldDB" id="A0A1B6VL26"/>
<protein>
    <submittedName>
        <fullName evidence="1">Uncharacterized protein</fullName>
    </submittedName>
</protein>